<reference evidence="2" key="1">
    <citation type="submission" date="2018-05" db="EMBL/GenBank/DDBJ databases">
        <authorList>
            <person name="Lanie J.A."/>
            <person name="Ng W.-L."/>
            <person name="Kazmierczak K.M."/>
            <person name="Andrzejewski T.M."/>
            <person name="Davidsen T.M."/>
            <person name="Wayne K.J."/>
            <person name="Tettelin H."/>
            <person name="Glass J.I."/>
            <person name="Rusch D."/>
            <person name="Podicherti R."/>
            <person name="Tsui H.-C.T."/>
            <person name="Winkler M.E."/>
        </authorList>
    </citation>
    <scope>NUCLEOTIDE SEQUENCE</scope>
</reference>
<proteinExistence type="predicted"/>
<sequence length="45" mass="4671">MLDLIVSALVVILVAVPVFGILAPIVLAIASTIIRVLADRGIDSE</sequence>
<organism evidence="2">
    <name type="scientific">marine metagenome</name>
    <dbReference type="NCBI Taxonomy" id="408172"/>
    <lineage>
        <taxon>unclassified sequences</taxon>
        <taxon>metagenomes</taxon>
        <taxon>ecological metagenomes</taxon>
    </lineage>
</organism>
<protein>
    <submittedName>
        <fullName evidence="2">Uncharacterized protein</fullName>
    </submittedName>
</protein>
<gene>
    <name evidence="2" type="ORF">METZ01_LOCUS455315</name>
</gene>
<keyword evidence="1" id="KW-1133">Transmembrane helix</keyword>
<evidence type="ECO:0000256" key="1">
    <source>
        <dbReference type="SAM" id="Phobius"/>
    </source>
</evidence>
<name>A0A383A4B4_9ZZZZ</name>
<keyword evidence="1" id="KW-0472">Membrane</keyword>
<dbReference type="EMBL" id="UINC01188984">
    <property type="protein sequence ID" value="SVE02461.1"/>
    <property type="molecule type" value="Genomic_DNA"/>
</dbReference>
<keyword evidence="1" id="KW-0812">Transmembrane</keyword>
<evidence type="ECO:0000313" key="2">
    <source>
        <dbReference type="EMBL" id="SVE02461.1"/>
    </source>
</evidence>
<dbReference type="AlphaFoldDB" id="A0A383A4B4"/>
<accession>A0A383A4B4</accession>
<feature type="transmembrane region" description="Helical" evidence="1">
    <location>
        <begin position="6"/>
        <end position="30"/>
    </location>
</feature>